<dbReference type="Gene3D" id="3.30.70.2110">
    <property type="match status" value="1"/>
</dbReference>
<evidence type="ECO:0000313" key="6">
    <source>
        <dbReference type="EMBL" id="TDG68107.1"/>
    </source>
</evidence>
<accession>A0A4R5N8D1</accession>
<dbReference type="Proteomes" id="UP000295681">
    <property type="component" value="Unassembled WGS sequence"/>
</dbReference>
<proteinExistence type="inferred from homology"/>
<evidence type="ECO:0000259" key="5">
    <source>
        <dbReference type="PROSITE" id="PS51178"/>
    </source>
</evidence>
<reference evidence="6 7" key="1">
    <citation type="journal article" date="2019" name="Appl. Microbiol. Biotechnol.">
        <title>Uncovering carbohydrate metabolism through a genotype-phenotype association study of 56 lactic acid bacteria genomes.</title>
        <authorList>
            <person name="Buron-Moles G."/>
            <person name="Chailyan A."/>
            <person name="Dolejs I."/>
            <person name="Forster J."/>
            <person name="Miks M.H."/>
        </authorList>
    </citation>
    <scope>NUCLEOTIDE SEQUENCE [LARGE SCALE GENOMIC DNA]</scope>
    <source>
        <strain evidence="6 7">ATCC 700006</strain>
    </source>
</reference>
<dbReference type="InterPro" id="IPR005311">
    <property type="entry name" value="PBP_dimer"/>
</dbReference>
<dbReference type="InterPro" id="IPR036138">
    <property type="entry name" value="PBP_dimer_sf"/>
</dbReference>
<sequence length="706" mass="76913">MKIITKNAKVFGVLLLIVTIIVVIGLAIRFFQIAGTKQVDGHNLTSATRAAFIQNQQDPATRGKIFDTNGKVLADNTTTYNLYAVLDKTQKQGNKPLYVVDKEETAEKLSRIINMKRSKIYKILSQKNLKQVEFGTAGKNLSIAVHKKIEDLKLSGISFTAQPARTYPNGRMASHLIGSVQSKENATTGQTKLSGLMGIEAAENSLLSGKDGIKSYAGTTADGQASEAAKNGDNVYLTLNSDLQNTLETKMDKLFSDTKPSGIVAVLAEAKTGRVLAASQRPNFDPNTKKGLQDEWQNLLTQGAFEPGSTMKGITLASAIETGNWQPNATFQSGTMLVDGKQINDFNKEMGVISYREGFWRSSNIAFAKTQQKMGANTWYKYLKKFKFLQSTNSGLLGEEKGSIAFNYPLEQANTAFGQGISVTPLQMVQAYSAIANDGKEVKPYFVDKISEADTGKVVKEGKTEVVANPIKKSTAQAVRKEMIDVVNQKTGTAREFDLRDAGYQVAAKTGTAQIAKNGRYLDGLSNAIHSVVVLAPEKDPQYIFYMAITAPQKFVDTEIQVTMNKLYRPLMLQALNSSTKAVKSKTTKVTVPDTVGKSIDSAKHTLSNRGLRVAVIGSSGKIKAQSLNPNQQALSNQLIILTAKDGNTLMPNMTGWSLTEVQEFAKMANINLNWTGSGYVTSQNVSATQQLGKWSNITVKLKQKE</sequence>
<dbReference type="InterPro" id="IPR012338">
    <property type="entry name" value="Beta-lactam/transpept-like"/>
</dbReference>
<comment type="caution">
    <text evidence="6">The sequence shown here is derived from an EMBL/GenBank/DDBJ whole genome shotgun (WGS) entry which is preliminary data.</text>
</comment>
<name>A0A4R5N8D1_9LACO</name>
<dbReference type="STRING" id="907931.GCA_000165675_00923"/>
<keyword evidence="4" id="KW-0812">Transmembrane</keyword>
<keyword evidence="4" id="KW-1133">Transmembrane helix</keyword>
<evidence type="ECO:0000313" key="7">
    <source>
        <dbReference type="Proteomes" id="UP000295681"/>
    </source>
</evidence>
<dbReference type="PROSITE" id="PS51178">
    <property type="entry name" value="PASTA"/>
    <property type="match status" value="2"/>
</dbReference>
<dbReference type="SUPFAM" id="SSF56519">
    <property type="entry name" value="Penicillin binding protein dimerisation domain"/>
    <property type="match status" value="1"/>
</dbReference>
<dbReference type="Gene3D" id="3.90.1310.10">
    <property type="entry name" value="Penicillin-binding protein 2a (Domain 2)"/>
    <property type="match status" value="1"/>
</dbReference>
<dbReference type="SMART" id="SM00740">
    <property type="entry name" value="PASTA"/>
    <property type="match status" value="2"/>
</dbReference>
<keyword evidence="7" id="KW-1185">Reference proteome</keyword>
<dbReference type="InterPro" id="IPR001460">
    <property type="entry name" value="PCN-bd_Tpept"/>
</dbReference>
<evidence type="ECO:0000256" key="2">
    <source>
        <dbReference type="ARBA" id="ARBA00007171"/>
    </source>
</evidence>
<protein>
    <recommendedName>
        <fullName evidence="5">PASTA domain-containing protein</fullName>
    </recommendedName>
</protein>
<dbReference type="Gene3D" id="3.30.10.20">
    <property type="match status" value="1"/>
</dbReference>
<dbReference type="AlphaFoldDB" id="A0A4R5N8D1"/>
<dbReference type="Gene3D" id="3.40.710.10">
    <property type="entry name" value="DD-peptidase/beta-lactamase superfamily"/>
    <property type="match status" value="1"/>
</dbReference>
<feature type="domain" description="PASTA" evidence="5">
    <location>
        <begin position="586"/>
        <end position="645"/>
    </location>
</feature>
<evidence type="ECO:0000256" key="1">
    <source>
        <dbReference type="ARBA" id="ARBA00004162"/>
    </source>
</evidence>
<dbReference type="GO" id="GO:0071555">
    <property type="term" value="P:cell wall organization"/>
    <property type="evidence" value="ECO:0007669"/>
    <property type="project" value="TreeGrafter"/>
</dbReference>
<dbReference type="InterPro" id="IPR050515">
    <property type="entry name" value="Beta-lactam/transpept"/>
</dbReference>
<dbReference type="InterPro" id="IPR005543">
    <property type="entry name" value="PASTA_dom"/>
</dbReference>
<organism evidence="6 7">
    <name type="scientific">Leuconostoc fallax</name>
    <dbReference type="NCBI Taxonomy" id="1251"/>
    <lineage>
        <taxon>Bacteria</taxon>
        <taxon>Bacillati</taxon>
        <taxon>Bacillota</taxon>
        <taxon>Bacilli</taxon>
        <taxon>Lactobacillales</taxon>
        <taxon>Lactobacillaceae</taxon>
        <taxon>Leuconostoc</taxon>
    </lineage>
</organism>
<comment type="subcellular location">
    <subcellularLocation>
        <location evidence="1">Cell membrane</location>
        <topology evidence="1">Single-pass membrane protein</topology>
    </subcellularLocation>
</comment>
<dbReference type="SUPFAM" id="SSF56601">
    <property type="entry name" value="beta-lactamase/transpeptidase-like"/>
    <property type="match status" value="1"/>
</dbReference>
<dbReference type="PANTHER" id="PTHR30627:SF26">
    <property type="entry name" value="PENICILLIN-BINDING PROTEIN 2B"/>
    <property type="match status" value="1"/>
</dbReference>
<comment type="similarity">
    <text evidence="2">Belongs to the transpeptidase family.</text>
</comment>
<evidence type="ECO:0000256" key="4">
    <source>
        <dbReference type="SAM" id="Phobius"/>
    </source>
</evidence>
<dbReference type="Pfam" id="PF03793">
    <property type="entry name" value="PASTA"/>
    <property type="match status" value="2"/>
</dbReference>
<gene>
    <name evidence="6" type="ORF">C5L23_000413</name>
</gene>
<keyword evidence="3 4" id="KW-0472">Membrane</keyword>
<dbReference type="GO" id="GO:0005886">
    <property type="term" value="C:plasma membrane"/>
    <property type="evidence" value="ECO:0007669"/>
    <property type="project" value="UniProtKB-SubCell"/>
</dbReference>
<dbReference type="SUPFAM" id="SSF54184">
    <property type="entry name" value="Penicillin-binding protein 2x (pbp-2x), c-terminal domain"/>
    <property type="match status" value="2"/>
</dbReference>
<dbReference type="Pfam" id="PF03717">
    <property type="entry name" value="PBP_dimer"/>
    <property type="match status" value="1"/>
</dbReference>
<dbReference type="GO" id="GO:0008658">
    <property type="term" value="F:penicillin binding"/>
    <property type="evidence" value="ECO:0007669"/>
    <property type="project" value="InterPro"/>
</dbReference>
<feature type="transmembrane region" description="Helical" evidence="4">
    <location>
        <begin position="12"/>
        <end position="31"/>
    </location>
</feature>
<dbReference type="CDD" id="cd06575">
    <property type="entry name" value="PASTA_Pbp2x-like_2"/>
    <property type="match status" value="1"/>
</dbReference>
<feature type="domain" description="PASTA" evidence="5">
    <location>
        <begin position="647"/>
        <end position="704"/>
    </location>
</feature>
<dbReference type="EMBL" id="PUFI01000014">
    <property type="protein sequence ID" value="TDG68107.1"/>
    <property type="molecule type" value="Genomic_DNA"/>
</dbReference>
<dbReference type="PANTHER" id="PTHR30627">
    <property type="entry name" value="PEPTIDOGLYCAN D,D-TRANSPEPTIDASE"/>
    <property type="match status" value="1"/>
</dbReference>
<dbReference type="Pfam" id="PF00905">
    <property type="entry name" value="Transpeptidase"/>
    <property type="match status" value="1"/>
</dbReference>
<evidence type="ECO:0000256" key="3">
    <source>
        <dbReference type="ARBA" id="ARBA00023136"/>
    </source>
</evidence>